<dbReference type="Proteomes" id="UP001062846">
    <property type="component" value="Chromosome 9"/>
</dbReference>
<protein>
    <submittedName>
        <fullName evidence="1">Uncharacterized protein</fullName>
    </submittedName>
</protein>
<proteinExistence type="predicted"/>
<accession>A0ACC0MEX0</accession>
<dbReference type="EMBL" id="CM046396">
    <property type="protein sequence ID" value="KAI8539510.1"/>
    <property type="molecule type" value="Genomic_DNA"/>
</dbReference>
<reference evidence="1" key="1">
    <citation type="submission" date="2022-02" db="EMBL/GenBank/DDBJ databases">
        <title>Plant Genome Project.</title>
        <authorList>
            <person name="Zhang R.-G."/>
        </authorList>
    </citation>
    <scope>NUCLEOTIDE SEQUENCE</scope>
    <source>
        <strain evidence="1">AT1</strain>
    </source>
</reference>
<comment type="caution">
    <text evidence="1">The sequence shown here is derived from an EMBL/GenBank/DDBJ whole genome shotgun (WGS) entry which is preliminary data.</text>
</comment>
<sequence>MARCLSSCVPTVWDPVDLPFLEGFCWVVHRGSAGVRWWWRLLARGGSRWLCQCGSSCLPASGLVWYIQGWAWPVFD</sequence>
<gene>
    <name evidence="1" type="ORF">RHMOL_Rhmol09G0188900</name>
</gene>
<keyword evidence="2" id="KW-1185">Reference proteome</keyword>
<evidence type="ECO:0000313" key="2">
    <source>
        <dbReference type="Proteomes" id="UP001062846"/>
    </source>
</evidence>
<organism evidence="1 2">
    <name type="scientific">Rhododendron molle</name>
    <name type="common">Chinese azalea</name>
    <name type="synonym">Azalea mollis</name>
    <dbReference type="NCBI Taxonomy" id="49168"/>
    <lineage>
        <taxon>Eukaryota</taxon>
        <taxon>Viridiplantae</taxon>
        <taxon>Streptophyta</taxon>
        <taxon>Embryophyta</taxon>
        <taxon>Tracheophyta</taxon>
        <taxon>Spermatophyta</taxon>
        <taxon>Magnoliopsida</taxon>
        <taxon>eudicotyledons</taxon>
        <taxon>Gunneridae</taxon>
        <taxon>Pentapetalae</taxon>
        <taxon>asterids</taxon>
        <taxon>Ericales</taxon>
        <taxon>Ericaceae</taxon>
        <taxon>Ericoideae</taxon>
        <taxon>Rhodoreae</taxon>
        <taxon>Rhododendron</taxon>
    </lineage>
</organism>
<evidence type="ECO:0000313" key="1">
    <source>
        <dbReference type="EMBL" id="KAI8539510.1"/>
    </source>
</evidence>
<name>A0ACC0MEX0_RHOML</name>